<dbReference type="Gene3D" id="1.10.405.20">
    <property type="match status" value="1"/>
</dbReference>
<name>A0ABM8QPP6_9BACT</name>
<dbReference type="InterPro" id="IPR002937">
    <property type="entry name" value="Amino_oxidase"/>
</dbReference>
<reference evidence="2 3" key="1">
    <citation type="submission" date="2021-02" db="EMBL/GenBank/DDBJ databases">
        <authorList>
            <person name="Han P."/>
        </authorList>
    </citation>
    <scope>NUCLEOTIDE SEQUENCE [LARGE SCALE GENOMIC DNA]</scope>
    <source>
        <strain evidence="2">Candidatus Nitrospira sp. ZN2</strain>
    </source>
</reference>
<organism evidence="2 3">
    <name type="scientific">Nitrospira defluvii</name>
    <dbReference type="NCBI Taxonomy" id="330214"/>
    <lineage>
        <taxon>Bacteria</taxon>
        <taxon>Pseudomonadati</taxon>
        <taxon>Nitrospirota</taxon>
        <taxon>Nitrospiria</taxon>
        <taxon>Nitrospirales</taxon>
        <taxon>Nitrospiraceae</taxon>
        <taxon>Nitrospira</taxon>
    </lineage>
</organism>
<evidence type="ECO:0000313" key="2">
    <source>
        <dbReference type="EMBL" id="CAE6708642.1"/>
    </source>
</evidence>
<dbReference type="Proteomes" id="UP000675880">
    <property type="component" value="Unassembled WGS sequence"/>
</dbReference>
<gene>
    <name evidence="2" type="ORF">NSPZN2_11104</name>
</gene>
<dbReference type="RefSeq" id="WP_213040891.1">
    <property type="nucleotide sequence ID" value="NZ_CAJNBJ010000001.1"/>
</dbReference>
<dbReference type="SUPFAM" id="SSF51905">
    <property type="entry name" value="FAD/NAD(P)-binding domain"/>
    <property type="match status" value="1"/>
</dbReference>
<keyword evidence="3" id="KW-1185">Reference proteome</keyword>
<dbReference type="InterPro" id="IPR050464">
    <property type="entry name" value="Zeta_carotene_desat/Oxidored"/>
</dbReference>
<dbReference type="InterPro" id="IPR036188">
    <property type="entry name" value="FAD/NAD-bd_sf"/>
</dbReference>
<proteinExistence type="predicted"/>
<dbReference type="EMBL" id="CAJNBJ010000001">
    <property type="protein sequence ID" value="CAE6708642.1"/>
    <property type="molecule type" value="Genomic_DNA"/>
</dbReference>
<comment type="caution">
    <text evidence="2">The sequence shown here is derived from an EMBL/GenBank/DDBJ whole genome shotgun (WGS) entry which is preliminary data.</text>
</comment>
<accession>A0ABM8QPP6</accession>
<evidence type="ECO:0000259" key="1">
    <source>
        <dbReference type="Pfam" id="PF01593"/>
    </source>
</evidence>
<dbReference type="PANTHER" id="PTHR42923:SF17">
    <property type="entry name" value="AMINE OXIDASE DOMAIN-CONTAINING PROTEIN"/>
    <property type="match status" value="1"/>
</dbReference>
<feature type="domain" description="Amine oxidase" evidence="1">
    <location>
        <begin position="10"/>
        <end position="300"/>
    </location>
</feature>
<dbReference type="Gene3D" id="3.30.70.1990">
    <property type="match status" value="1"/>
</dbReference>
<dbReference type="Gene3D" id="3.50.50.60">
    <property type="entry name" value="FAD/NAD(P)-binding domain"/>
    <property type="match status" value="1"/>
</dbReference>
<sequence length="419" mass="47827">MNIAIVGTGIAGMTAGHLLHGRHALTLFEAGDYIGGHTNTIEVPWEEMTYAVDTGFIVFNDWTYPNFIALLDRLGVAHQPSDMSFSVRCERTGLEYNGTTLNSLFAQRRNLLRPSFHRMIRDILRFNREAVALLEQPGPGPSLGAYLEQQRYSEPFVRQYLLPMAAAIWSAGQATIREFPAQYLVRFFKHHGMLSVNDRPTWRIITGGSHRYVEPLVRPFRDRIRLQAVVESIGRFPQGVEVRWRDREGRRQTERFDAIVLACHSDQALALLAKPSPLEQEVLGAIRYQRNEAVLHTDRSLLPKRRLAWAAWNYHLLPKPPEHVVVTYHMNRLQGLQAPCEFCVTLNHSEAIDPEKVLKRIVYHHPLYSPPAVAAQARYEAINGQQRTFYCGAYWGFGFHEDGVKSAMTACRALEAWVQ</sequence>
<dbReference type="Pfam" id="PF01593">
    <property type="entry name" value="Amino_oxidase"/>
    <property type="match status" value="1"/>
</dbReference>
<protein>
    <submittedName>
        <fullName evidence="2">Amine oxidase, flavin-containing</fullName>
    </submittedName>
</protein>
<evidence type="ECO:0000313" key="3">
    <source>
        <dbReference type="Proteomes" id="UP000675880"/>
    </source>
</evidence>
<dbReference type="PANTHER" id="PTHR42923">
    <property type="entry name" value="PROTOPORPHYRINOGEN OXIDASE"/>
    <property type="match status" value="1"/>
</dbReference>